<gene>
    <name evidence="2" type="ORF">IAB67_02135</name>
</gene>
<feature type="transmembrane region" description="Helical" evidence="1">
    <location>
        <begin position="5"/>
        <end position="23"/>
    </location>
</feature>
<organism evidence="2 3">
    <name type="scientific">Candidatus Ventrousia excrementavium</name>
    <dbReference type="NCBI Taxonomy" id="2840961"/>
    <lineage>
        <taxon>Bacteria</taxon>
        <taxon>Bacillati</taxon>
        <taxon>Bacillota</taxon>
        <taxon>Clostridia</taxon>
        <taxon>Eubacteriales</taxon>
        <taxon>Clostridiaceae</taxon>
        <taxon>Clostridiaceae incertae sedis</taxon>
        <taxon>Candidatus Ventrousia</taxon>
    </lineage>
</organism>
<dbReference type="InterPro" id="IPR008875">
    <property type="entry name" value="TraX"/>
</dbReference>
<keyword evidence="1" id="KW-0472">Membrane</keyword>
<feature type="transmembrane region" description="Helical" evidence="1">
    <location>
        <begin position="141"/>
        <end position="165"/>
    </location>
</feature>
<evidence type="ECO:0008006" key="4">
    <source>
        <dbReference type="Google" id="ProtNLM"/>
    </source>
</evidence>
<reference evidence="2" key="2">
    <citation type="journal article" date="2021" name="PeerJ">
        <title>Extensive microbial diversity within the chicken gut microbiome revealed by metagenomics and culture.</title>
        <authorList>
            <person name="Gilroy R."/>
            <person name="Ravi A."/>
            <person name="Getino M."/>
            <person name="Pursley I."/>
            <person name="Horton D.L."/>
            <person name="Alikhan N.F."/>
            <person name="Baker D."/>
            <person name="Gharbi K."/>
            <person name="Hall N."/>
            <person name="Watson M."/>
            <person name="Adriaenssens E.M."/>
            <person name="Foster-Nyarko E."/>
            <person name="Jarju S."/>
            <person name="Secka A."/>
            <person name="Antonio M."/>
            <person name="Oren A."/>
            <person name="Chaudhuri R.R."/>
            <person name="La Ragione R."/>
            <person name="Hildebrand F."/>
            <person name="Pallen M.J."/>
        </authorList>
    </citation>
    <scope>NUCLEOTIDE SEQUENCE</scope>
    <source>
        <strain evidence="2">CHK191-8634</strain>
    </source>
</reference>
<comment type="caution">
    <text evidence="2">The sequence shown here is derived from an EMBL/GenBank/DDBJ whole genome shotgun (WGS) entry which is preliminary data.</text>
</comment>
<evidence type="ECO:0000256" key="1">
    <source>
        <dbReference type="SAM" id="Phobius"/>
    </source>
</evidence>
<feature type="transmembrane region" description="Helical" evidence="1">
    <location>
        <begin position="177"/>
        <end position="202"/>
    </location>
</feature>
<feature type="transmembrane region" description="Helical" evidence="1">
    <location>
        <begin position="29"/>
        <end position="48"/>
    </location>
</feature>
<accession>A0A9D1LLE6</accession>
<reference evidence="2" key="1">
    <citation type="submission" date="2020-10" db="EMBL/GenBank/DDBJ databases">
        <authorList>
            <person name="Gilroy R."/>
        </authorList>
    </citation>
    <scope>NUCLEOTIDE SEQUENCE</scope>
    <source>
        <strain evidence="2">CHK191-8634</strain>
    </source>
</reference>
<name>A0A9D1LLE6_9CLOT</name>
<feature type="transmembrane region" description="Helical" evidence="1">
    <location>
        <begin position="86"/>
        <end position="105"/>
    </location>
</feature>
<feature type="transmembrane region" description="Helical" evidence="1">
    <location>
        <begin position="112"/>
        <end position="135"/>
    </location>
</feature>
<dbReference type="Proteomes" id="UP000824073">
    <property type="component" value="Unassembled WGS sequence"/>
</dbReference>
<proteinExistence type="predicted"/>
<dbReference type="AlphaFoldDB" id="A0A9D1LLE6"/>
<keyword evidence="1" id="KW-1133">Transmembrane helix</keyword>
<dbReference type="EMBL" id="DVMR01000025">
    <property type="protein sequence ID" value="HIU43077.1"/>
    <property type="molecule type" value="Genomic_DNA"/>
</dbReference>
<sequence length="298" mass="33897">MSQTALKIIALICMTLDHIATFIPGAPEWLHLIGRVSAPIFIFCLVAGFDKTRSRRQMLLRLYILSVAMAVLNTVSNLWLFDGFTVENNIFQTLFCILLLIQLMSESRKKTALYLAASFVIAVPMLLNSEVLFYPDVLTPVLSAVIGNPFLAEGRMMTVLLGLLMHHFYQNKRKLSISLMIYFVFQFINSQLFLCTIILRLFTRVLFDASRIEQFISALTEMTLGIQMFPPGISIVYSTAWVGIFALPLFLLYNGQRGRGVKKLFYIYYPAHIYLLAFLRLIIGEPPIPDDFVDILGE</sequence>
<evidence type="ECO:0000313" key="3">
    <source>
        <dbReference type="Proteomes" id="UP000824073"/>
    </source>
</evidence>
<feature type="transmembrane region" description="Helical" evidence="1">
    <location>
        <begin position="232"/>
        <end position="253"/>
    </location>
</feature>
<feature type="transmembrane region" description="Helical" evidence="1">
    <location>
        <begin position="60"/>
        <end position="80"/>
    </location>
</feature>
<keyword evidence="1" id="KW-0812">Transmembrane</keyword>
<dbReference type="Pfam" id="PF05857">
    <property type="entry name" value="TraX"/>
    <property type="match status" value="2"/>
</dbReference>
<feature type="transmembrane region" description="Helical" evidence="1">
    <location>
        <begin position="265"/>
        <end position="283"/>
    </location>
</feature>
<protein>
    <recommendedName>
        <fullName evidence="4">Conjugal transfer protein TraX</fullName>
    </recommendedName>
</protein>
<evidence type="ECO:0000313" key="2">
    <source>
        <dbReference type="EMBL" id="HIU43077.1"/>
    </source>
</evidence>